<accession>A0A317G0X4</accession>
<dbReference type="Proteomes" id="UP000245488">
    <property type="component" value="Chromosome"/>
</dbReference>
<feature type="compositionally biased region" description="Basic and acidic residues" evidence="1">
    <location>
        <begin position="59"/>
        <end position="90"/>
    </location>
</feature>
<protein>
    <submittedName>
        <fullName evidence="2">Uncharacterized protein</fullName>
    </submittedName>
</protein>
<feature type="region of interest" description="Disordered" evidence="1">
    <location>
        <begin position="38"/>
        <end position="90"/>
    </location>
</feature>
<dbReference type="AlphaFoldDB" id="A0A317G0X4"/>
<evidence type="ECO:0000313" key="3">
    <source>
        <dbReference type="Proteomes" id="UP000245488"/>
    </source>
</evidence>
<dbReference type="RefSeq" id="WP_110072724.1">
    <property type="nucleotide sequence ID" value="NZ_CM009896.1"/>
</dbReference>
<feature type="compositionally biased region" description="Acidic residues" evidence="1">
    <location>
        <begin position="38"/>
        <end position="48"/>
    </location>
</feature>
<proteinExistence type="predicted"/>
<evidence type="ECO:0000256" key="1">
    <source>
        <dbReference type="SAM" id="MobiDB-lite"/>
    </source>
</evidence>
<evidence type="ECO:0000313" key="2">
    <source>
        <dbReference type="EMBL" id="PWT27119.1"/>
    </source>
</evidence>
<dbReference type="EMBL" id="NXNG01000001">
    <property type="protein sequence ID" value="PWT27119.1"/>
    <property type="molecule type" value="Genomic_DNA"/>
</dbReference>
<organism evidence="2 3">
    <name type="scientific">Butyrivibrio fibrisolvens</name>
    <dbReference type="NCBI Taxonomy" id="831"/>
    <lineage>
        <taxon>Bacteria</taxon>
        <taxon>Bacillati</taxon>
        <taxon>Bacillota</taxon>
        <taxon>Clostridia</taxon>
        <taxon>Lachnospirales</taxon>
        <taxon>Lachnospiraceae</taxon>
        <taxon>Butyrivibrio</taxon>
    </lineage>
</organism>
<gene>
    <name evidence="2" type="ORF">CPT75_08385</name>
</gene>
<comment type="caution">
    <text evidence="2">The sequence shown here is derived from an EMBL/GenBank/DDBJ whole genome shotgun (WGS) entry which is preliminary data.</text>
</comment>
<reference evidence="2 3" key="1">
    <citation type="submission" date="2017-09" db="EMBL/GenBank/DDBJ databases">
        <title>High-quality draft genome sequence of Butyrivibrio fibrisolvens INBov1, isolated from cow rumen.</title>
        <authorList>
            <person name="Rodriguez Hernaez J."/>
            <person name="Rivarola M."/>
            <person name="Paniego N."/>
            <person name="Cravero S."/>
            <person name="Ceron Cucchi M."/>
            <person name="Martinez M.C."/>
        </authorList>
    </citation>
    <scope>NUCLEOTIDE SEQUENCE [LARGE SCALE GENOMIC DNA]</scope>
    <source>
        <strain evidence="2 3">INBov1</strain>
    </source>
</reference>
<name>A0A317G0X4_BUTFI</name>
<keyword evidence="3" id="KW-1185">Reference proteome</keyword>
<dbReference type="PROSITE" id="PS51257">
    <property type="entry name" value="PROKAR_LIPOPROTEIN"/>
    <property type="match status" value="1"/>
</dbReference>
<sequence>MKKVIAEILLGSLLLSGCSNIGDSIRLEDEAKIADSVADDISADESSQDDATKSDSSQEDTKDDTKDDNSGADKISEEWKSYKDKTSRVL</sequence>